<dbReference type="PANTHER" id="PTHR47980">
    <property type="entry name" value="LD44762P"/>
    <property type="match status" value="1"/>
</dbReference>
<organism evidence="11">
    <name type="scientific">Oppiella nova</name>
    <dbReference type="NCBI Taxonomy" id="334625"/>
    <lineage>
        <taxon>Eukaryota</taxon>
        <taxon>Metazoa</taxon>
        <taxon>Ecdysozoa</taxon>
        <taxon>Arthropoda</taxon>
        <taxon>Chelicerata</taxon>
        <taxon>Arachnida</taxon>
        <taxon>Acari</taxon>
        <taxon>Acariformes</taxon>
        <taxon>Sarcoptiformes</taxon>
        <taxon>Oribatida</taxon>
        <taxon>Brachypylina</taxon>
        <taxon>Oppioidea</taxon>
        <taxon>Oppiidae</taxon>
        <taxon>Oppiella</taxon>
    </lineage>
</organism>
<dbReference type="InterPro" id="IPR001496">
    <property type="entry name" value="SOCS_box"/>
</dbReference>
<dbReference type="FunFam" id="3.40.50.300:FF:001447">
    <property type="entry name" value="Ras-related protein Rab-1B"/>
    <property type="match status" value="1"/>
</dbReference>
<keyword evidence="12" id="KW-1185">Reference proteome</keyword>
<evidence type="ECO:0000256" key="4">
    <source>
        <dbReference type="ARBA" id="ARBA00022741"/>
    </source>
</evidence>
<reference evidence="11" key="1">
    <citation type="submission" date="2020-11" db="EMBL/GenBank/DDBJ databases">
        <authorList>
            <person name="Tran Van P."/>
        </authorList>
    </citation>
    <scope>NUCLEOTIDE SEQUENCE</scope>
</reference>
<evidence type="ECO:0000313" key="11">
    <source>
        <dbReference type="EMBL" id="CAD7638861.1"/>
    </source>
</evidence>
<keyword evidence="6" id="KW-0342">GTP-binding</keyword>
<dbReference type="SMART" id="SM00253">
    <property type="entry name" value="SOCS"/>
    <property type="match status" value="1"/>
</dbReference>
<dbReference type="GO" id="GO:0003924">
    <property type="term" value="F:GTPase activity"/>
    <property type="evidence" value="ECO:0007669"/>
    <property type="project" value="InterPro"/>
</dbReference>
<dbReference type="InterPro" id="IPR036036">
    <property type="entry name" value="SOCS_box-like_dom_sf"/>
</dbReference>
<proteinExistence type="inferred from homology"/>
<dbReference type="Pfam" id="PF07525">
    <property type="entry name" value="SOCS_box"/>
    <property type="match status" value="1"/>
</dbReference>
<dbReference type="SMART" id="SM00174">
    <property type="entry name" value="RHO"/>
    <property type="match status" value="1"/>
</dbReference>
<evidence type="ECO:0000256" key="2">
    <source>
        <dbReference type="ARBA" id="ARBA00006270"/>
    </source>
</evidence>
<dbReference type="SUPFAM" id="SSF158235">
    <property type="entry name" value="SOCS box-like"/>
    <property type="match status" value="1"/>
</dbReference>
<keyword evidence="8" id="KW-0636">Prenylation</keyword>
<gene>
    <name evidence="11" type="ORF">ONB1V03_LOCUS1638</name>
</gene>
<keyword evidence="3" id="KW-0479">Metal-binding</keyword>
<dbReference type="SMART" id="SM00175">
    <property type="entry name" value="RAB"/>
    <property type="match status" value="1"/>
</dbReference>
<feature type="region of interest" description="Disordered" evidence="9">
    <location>
        <begin position="317"/>
        <end position="346"/>
    </location>
</feature>
<dbReference type="SMART" id="SM00173">
    <property type="entry name" value="RAS"/>
    <property type="match status" value="1"/>
</dbReference>
<dbReference type="SMART" id="SM00969">
    <property type="entry name" value="SOCS_box"/>
    <property type="match status" value="1"/>
</dbReference>
<dbReference type="Pfam" id="PF00071">
    <property type="entry name" value="Ras"/>
    <property type="match status" value="1"/>
</dbReference>
<dbReference type="PRINTS" id="PR00449">
    <property type="entry name" value="RASTRNSFRMNG"/>
</dbReference>
<dbReference type="PROSITE" id="PS50225">
    <property type="entry name" value="SOCS"/>
    <property type="match status" value="1"/>
</dbReference>
<name>A0A7R9QAM0_9ACAR</name>
<evidence type="ECO:0000256" key="9">
    <source>
        <dbReference type="SAM" id="MobiDB-lite"/>
    </source>
</evidence>
<dbReference type="SUPFAM" id="SSF52540">
    <property type="entry name" value="P-loop containing nucleoside triphosphate hydrolases"/>
    <property type="match status" value="1"/>
</dbReference>
<evidence type="ECO:0000256" key="8">
    <source>
        <dbReference type="ARBA" id="ARBA00023289"/>
    </source>
</evidence>
<dbReference type="InterPro" id="IPR001806">
    <property type="entry name" value="Small_GTPase"/>
</dbReference>
<evidence type="ECO:0000256" key="5">
    <source>
        <dbReference type="ARBA" id="ARBA00022842"/>
    </source>
</evidence>
<evidence type="ECO:0000256" key="7">
    <source>
        <dbReference type="ARBA" id="ARBA00023139"/>
    </source>
</evidence>
<sequence length="346" mass="39030">MDSFVAASDAQMMAHMMAAAKSYDYVLKFLLVGDSDVGKDEILNNLDEDNSSDEPAFGRCPGVGYKTTNILLDGKRVRLQVWDTSGQGRFETIFRSYSRGAQGVILVYDITNKWSFAGLDRWLHQIEEVVAVEEAVMCGVDYEMSNCCLFVCFHIPGVPKILVGNRLHLAFRRQVSEYTAQTYAHKHSMTFFEVSPLCNYNIRESCAELSRMALQRNGMENLMRMNTVLSLQELCCRAIVARTTVYSIERLPLPKTLKSCLISFSSLPNYTLSWRPSRHQYRSPKEKKTIAKKAKAFFSCDNLTKAMSSTSIAYNTGAAATNTPNSSRRRSHNSGNDRNNRFCTIS</sequence>
<dbReference type="GO" id="GO:0046872">
    <property type="term" value="F:metal ion binding"/>
    <property type="evidence" value="ECO:0007669"/>
    <property type="project" value="UniProtKB-KW"/>
</dbReference>
<dbReference type="EMBL" id="OC915140">
    <property type="protein sequence ID" value="CAD7638861.1"/>
    <property type="molecule type" value="Genomic_DNA"/>
</dbReference>
<evidence type="ECO:0000256" key="6">
    <source>
        <dbReference type="ARBA" id="ARBA00023134"/>
    </source>
</evidence>
<feature type="domain" description="SOCS box" evidence="10">
    <location>
        <begin position="222"/>
        <end position="267"/>
    </location>
</feature>
<dbReference type="InterPro" id="IPR027417">
    <property type="entry name" value="P-loop_NTPase"/>
</dbReference>
<dbReference type="GO" id="GO:0005525">
    <property type="term" value="F:GTP binding"/>
    <property type="evidence" value="ECO:0007669"/>
    <property type="project" value="UniProtKB-KW"/>
</dbReference>
<dbReference type="EMBL" id="CAJPVJ010000315">
    <property type="protein sequence ID" value="CAG2162037.1"/>
    <property type="molecule type" value="Genomic_DNA"/>
</dbReference>
<evidence type="ECO:0000259" key="10">
    <source>
        <dbReference type="PROSITE" id="PS50225"/>
    </source>
</evidence>
<protein>
    <recommendedName>
        <fullName evidence="10">SOCS box domain-containing protein</fullName>
    </recommendedName>
</protein>
<evidence type="ECO:0000256" key="1">
    <source>
        <dbReference type="ARBA" id="ARBA00001946"/>
    </source>
</evidence>
<keyword evidence="7" id="KW-0449">Lipoprotein</keyword>
<comment type="similarity">
    <text evidence="2">Belongs to the small GTPase superfamily. Rab family.</text>
</comment>
<comment type="cofactor">
    <cofactor evidence="1">
        <name>Mg(2+)</name>
        <dbReference type="ChEBI" id="CHEBI:18420"/>
    </cofactor>
</comment>
<dbReference type="Proteomes" id="UP000728032">
    <property type="component" value="Unassembled WGS sequence"/>
</dbReference>
<dbReference type="PROSITE" id="PS51419">
    <property type="entry name" value="RAB"/>
    <property type="match status" value="1"/>
</dbReference>
<accession>A0A7R9QAM0</accession>
<evidence type="ECO:0000256" key="3">
    <source>
        <dbReference type="ARBA" id="ARBA00022723"/>
    </source>
</evidence>
<keyword evidence="7" id="KW-0564">Palmitate</keyword>
<keyword evidence="5" id="KW-0460">Magnesium</keyword>
<dbReference type="Gene3D" id="3.40.50.300">
    <property type="entry name" value="P-loop containing nucleotide triphosphate hydrolases"/>
    <property type="match status" value="1"/>
</dbReference>
<evidence type="ECO:0000313" key="12">
    <source>
        <dbReference type="Proteomes" id="UP000728032"/>
    </source>
</evidence>
<dbReference type="GO" id="GO:0035556">
    <property type="term" value="P:intracellular signal transduction"/>
    <property type="evidence" value="ECO:0007669"/>
    <property type="project" value="InterPro"/>
</dbReference>
<dbReference type="PROSITE" id="PS51421">
    <property type="entry name" value="RAS"/>
    <property type="match status" value="1"/>
</dbReference>
<dbReference type="OrthoDB" id="6339763at2759"/>
<keyword evidence="4" id="KW-0547">Nucleotide-binding</keyword>
<dbReference type="AlphaFoldDB" id="A0A7R9QAM0"/>
<dbReference type="InterPro" id="IPR050305">
    <property type="entry name" value="Small_GTPase_Rab"/>
</dbReference>